<feature type="transmembrane region" description="Helical" evidence="7">
    <location>
        <begin position="98"/>
        <end position="123"/>
    </location>
</feature>
<feature type="transmembrane region" description="Helical" evidence="7">
    <location>
        <begin position="68"/>
        <end position="92"/>
    </location>
</feature>
<dbReference type="RefSeq" id="WP_091512801.1">
    <property type="nucleotide sequence ID" value="NZ_FORP01000019.1"/>
</dbReference>
<evidence type="ECO:0000256" key="6">
    <source>
        <dbReference type="ARBA" id="ARBA00023136"/>
    </source>
</evidence>
<feature type="transmembrane region" description="Helical" evidence="7">
    <location>
        <begin position="286"/>
        <end position="304"/>
    </location>
</feature>
<organism evidence="10 11">
    <name type="scientific">Amycolatopsis sacchari</name>
    <dbReference type="NCBI Taxonomy" id="115433"/>
    <lineage>
        <taxon>Bacteria</taxon>
        <taxon>Bacillati</taxon>
        <taxon>Actinomycetota</taxon>
        <taxon>Actinomycetes</taxon>
        <taxon>Pseudonocardiales</taxon>
        <taxon>Pseudonocardiaceae</taxon>
        <taxon>Amycolatopsis</taxon>
    </lineage>
</organism>
<evidence type="ECO:0000256" key="2">
    <source>
        <dbReference type="ARBA" id="ARBA00005512"/>
    </source>
</evidence>
<dbReference type="PANTHER" id="PTHR14463:SF10">
    <property type="entry name" value="LIPASE MATURATION FACTOR 1"/>
    <property type="match status" value="1"/>
</dbReference>
<keyword evidence="5 7" id="KW-1133">Transmembrane helix</keyword>
<feature type="transmembrane region" description="Helical" evidence="7">
    <location>
        <begin position="256"/>
        <end position="274"/>
    </location>
</feature>
<evidence type="ECO:0000313" key="10">
    <source>
        <dbReference type="EMBL" id="SFK36549.1"/>
    </source>
</evidence>
<dbReference type="InterPro" id="IPR057433">
    <property type="entry name" value="LMF1/2_C"/>
</dbReference>
<feature type="transmembrane region" description="Helical" evidence="7">
    <location>
        <begin position="135"/>
        <end position="161"/>
    </location>
</feature>
<keyword evidence="3 7" id="KW-0812">Transmembrane</keyword>
<feature type="transmembrane region" description="Helical" evidence="7">
    <location>
        <begin position="23"/>
        <end position="47"/>
    </location>
</feature>
<dbReference type="OrthoDB" id="9793230at2"/>
<dbReference type="InterPro" id="IPR057434">
    <property type="entry name" value="LMF1/2_N"/>
</dbReference>
<dbReference type="InterPro" id="IPR009613">
    <property type="entry name" value="LMF"/>
</dbReference>
<accession>A0A1I3YYW9</accession>
<comment type="subcellular location">
    <subcellularLocation>
        <location evidence="1">Endoplasmic reticulum membrane</location>
        <topology evidence="1">Multi-pass membrane protein</topology>
    </subcellularLocation>
</comment>
<name>A0A1I3YYW9_9PSEU</name>
<evidence type="ECO:0000259" key="8">
    <source>
        <dbReference type="Pfam" id="PF06762"/>
    </source>
</evidence>
<evidence type="ECO:0000256" key="7">
    <source>
        <dbReference type="SAM" id="Phobius"/>
    </source>
</evidence>
<comment type="similarity">
    <text evidence="2">Belongs to the lipase maturation factor family.</text>
</comment>
<proteinExistence type="inferred from homology"/>
<reference evidence="10 11" key="1">
    <citation type="submission" date="2016-10" db="EMBL/GenBank/DDBJ databases">
        <authorList>
            <person name="de Groot N.N."/>
        </authorList>
    </citation>
    <scope>NUCLEOTIDE SEQUENCE [LARGE SCALE GENOMIC DNA]</scope>
    <source>
        <strain evidence="10 11">DSM 44468</strain>
    </source>
</reference>
<keyword evidence="11" id="KW-1185">Reference proteome</keyword>
<dbReference type="EMBL" id="FORP01000019">
    <property type="protein sequence ID" value="SFK36549.1"/>
    <property type="molecule type" value="Genomic_DNA"/>
</dbReference>
<evidence type="ECO:0000313" key="11">
    <source>
        <dbReference type="Proteomes" id="UP000199025"/>
    </source>
</evidence>
<dbReference type="GO" id="GO:0051604">
    <property type="term" value="P:protein maturation"/>
    <property type="evidence" value="ECO:0007669"/>
    <property type="project" value="InterPro"/>
</dbReference>
<feature type="domain" description="Lipase maturation factor 1/2 C-terminal" evidence="9">
    <location>
        <begin position="326"/>
        <end position="463"/>
    </location>
</feature>
<feature type="domain" description="Lipase maturation factor 1/2 N-terminal" evidence="8">
    <location>
        <begin position="123"/>
        <end position="273"/>
    </location>
</feature>
<feature type="transmembrane region" description="Helical" evidence="7">
    <location>
        <begin position="221"/>
        <end position="249"/>
    </location>
</feature>
<evidence type="ECO:0000256" key="5">
    <source>
        <dbReference type="ARBA" id="ARBA00022989"/>
    </source>
</evidence>
<keyword evidence="6 7" id="KW-0472">Membrane</keyword>
<evidence type="ECO:0000256" key="1">
    <source>
        <dbReference type="ARBA" id="ARBA00004477"/>
    </source>
</evidence>
<dbReference type="AlphaFoldDB" id="A0A1I3YYW9"/>
<dbReference type="Proteomes" id="UP000199025">
    <property type="component" value="Unassembled WGS sequence"/>
</dbReference>
<evidence type="ECO:0000259" key="9">
    <source>
        <dbReference type="Pfam" id="PF25179"/>
    </source>
</evidence>
<gene>
    <name evidence="10" type="ORF">SAMN05421835_11945</name>
</gene>
<sequence>MGWAWFTDPDYWASKLAFQRMLAALYLVAFLVAANQFRALLGARGLLPIPKFVARVPFRRAPSIFQLYYSDTFFASVAWIGVAVSAVLVLGLTDSASLWVSLVVWAVPWVLYQSIVNVGQIWYSFGWESLLLETGFLAIFLGPADMAAPVPVLWLLLWVLFRLEFGAGMIKLRGDRCWRDLTCLYYHHETQPMPGPLSWYFHHLPKPLHKAEVLASHFTQLIVPFALFAPQPAAGIAALIMIVTQLWLVISGNFSWLNFLTITIAVSALDSHLLPFTPPPLTEPPLWFRVLVLAVTALVLVLSYRPARNLISRSQLMNYSFDRLHLVNTYGAFGSITKTRHEVIIEATEEPELTPDTVWHEYEFKGKPGNLRRWPRQFAPYHLRLDWLMWFASLSSQYSDSWLQPLAEKLLAADRATLKLLRRDPFDGRRPTYLRARLFRYRFTTPQEHRETGDWWVREPVGRALKAGRLGPDGTAVAAE</sequence>
<dbReference type="Pfam" id="PF06762">
    <property type="entry name" value="LMF1"/>
    <property type="match status" value="1"/>
</dbReference>
<protein>
    <submittedName>
        <fullName evidence="10">Lipase maturation factor</fullName>
    </submittedName>
</protein>
<evidence type="ECO:0000256" key="4">
    <source>
        <dbReference type="ARBA" id="ARBA00022824"/>
    </source>
</evidence>
<dbReference type="Pfam" id="PF25179">
    <property type="entry name" value="LMF1_C"/>
    <property type="match status" value="1"/>
</dbReference>
<evidence type="ECO:0000256" key="3">
    <source>
        <dbReference type="ARBA" id="ARBA00022692"/>
    </source>
</evidence>
<keyword evidence="4" id="KW-0256">Endoplasmic reticulum</keyword>
<dbReference type="PANTHER" id="PTHR14463">
    <property type="entry name" value="LIPASE MATURATION FACTOR"/>
    <property type="match status" value="1"/>
</dbReference>